<evidence type="ECO:0000313" key="5">
    <source>
        <dbReference type="EMBL" id="CDS36292.1"/>
    </source>
</evidence>
<keyword evidence="6" id="KW-1185">Reference proteome</keyword>
<dbReference type="GO" id="GO:0008270">
    <property type="term" value="F:zinc ion binding"/>
    <property type="evidence" value="ECO:0007669"/>
    <property type="project" value="UniProtKB-KW"/>
</dbReference>
<reference evidence="5" key="1">
    <citation type="journal article" date="2013" name="Nature">
        <title>The genomes of four tapeworm species reveal adaptations to parasitism.</title>
        <authorList>
            <person name="Tsai I.J."/>
            <person name="Zarowiecki M."/>
            <person name="Holroyd N."/>
            <person name="Garciarrubio A."/>
            <person name="Sanchez-Flores A."/>
            <person name="Brooks K.L."/>
            <person name="Tracey A."/>
            <person name="Bobes R.J."/>
            <person name="Fragoso G."/>
            <person name="Sciutto E."/>
            <person name="Aslett M."/>
            <person name="Beasley H."/>
            <person name="Bennett H.M."/>
            <person name="Cai J."/>
            <person name="Camicia F."/>
            <person name="Clark R."/>
            <person name="Cucher M."/>
            <person name="De Silva N."/>
            <person name="Day T.A."/>
            <person name="Deplazes P."/>
            <person name="Estrada K."/>
            <person name="Fernandez C."/>
            <person name="Holland P.W."/>
            <person name="Hou J."/>
            <person name="Hu S."/>
            <person name="Huckvale T."/>
            <person name="Hung S.S."/>
            <person name="Kamenetzky L."/>
            <person name="Keane J.A."/>
            <person name="Kiss F."/>
            <person name="Koziol U."/>
            <person name="Lambert O."/>
            <person name="Liu K."/>
            <person name="Luo X."/>
            <person name="Luo Y."/>
            <person name="Macchiaroli N."/>
            <person name="Nichol S."/>
            <person name="Paps J."/>
            <person name="Parkinson J."/>
            <person name="Pouchkina-Stantcheva N."/>
            <person name="Riddiford N."/>
            <person name="Rosenzvit M."/>
            <person name="Salinas G."/>
            <person name="Wasmuth J.D."/>
            <person name="Zamanian M."/>
            <person name="Zheng Y."/>
            <person name="Cai X."/>
            <person name="Soberon X."/>
            <person name="Olson P.D."/>
            <person name="Laclette J.P."/>
            <person name="Brehm K."/>
            <person name="Berriman M."/>
            <person name="Garciarrubio A."/>
            <person name="Bobes R.J."/>
            <person name="Fragoso G."/>
            <person name="Sanchez-Flores A."/>
            <person name="Estrada K."/>
            <person name="Cevallos M.A."/>
            <person name="Morett E."/>
            <person name="Gonzalez V."/>
            <person name="Portillo T."/>
            <person name="Ochoa-Leyva A."/>
            <person name="Jose M.V."/>
            <person name="Sciutto E."/>
            <person name="Landa A."/>
            <person name="Jimenez L."/>
            <person name="Valdes V."/>
            <person name="Carrero J.C."/>
            <person name="Larralde C."/>
            <person name="Morales-Montor J."/>
            <person name="Limon-Lason J."/>
            <person name="Soberon X."/>
            <person name="Laclette J.P."/>
        </authorList>
    </citation>
    <scope>NUCLEOTIDE SEQUENCE [LARGE SCALE GENOMIC DNA]</scope>
</reference>
<gene>
    <name evidence="5" type="ORF">EmuJ_000337500</name>
</gene>
<sequence length="206" mass="22776">MTLGETLQKNCHNNLLCKNGCGFYGTLKNQGYCSACYKLIVGEDLQITKPNLDASSDVAKSSYSKLQTEPNPVEAVLTQNTARRSLSPNVVRCGVCSKRLSLIEQGIVCACGGPQLRFRLSVGRAGTTAQGQPDGIRRKSEENLTFNTALAHLTTSILHLLPPALFVRDQIVKSDFIVLTSQRYDFSCCFYVHARLFICLVRRKKI</sequence>
<dbReference type="InterPro" id="IPR002653">
    <property type="entry name" value="Znf_A20"/>
</dbReference>
<dbReference type="Pfam" id="PF01754">
    <property type="entry name" value="zf-A20"/>
    <property type="match status" value="1"/>
</dbReference>
<dbReference type="AlphaFoldDB" id="A0A068Y2G3"/>
<evidence type="ECO:0000256" key="1">
    <source>
        <dbReference type="ARBA" id="ARBA00022723"/>
    </source>
</evidence>
<dbReference type="SUPFAM" id="SSF57716">
    <property type="entry name" value="Glucocorticoid receptor-like (DNA-binding domain)"/>
    <property type="match status" value="1"/>
</dbReference>
<organism evidence="5 6">
    <name type="scientific">Echinococcus multilocularis</name>
    <name type="common">Fox tapeworm</name>
    <dbReference type="NCBI Taxonomy" id="6211"/>
    <lineage>
        <taxon>Eukaryota</taxon>
        <taxon>Metazoa</taxon>
        <taxon>Spiralia</taxon>
        <taxon>Lophotrochozoa</taxon>
        <taxon>Platyhelminthes</taxon>
        <taxon>Cestoda</taxon>
        <taxon>Eucestoda</taxon>
        <taxon>Cyclophyllidea</taxon>
        <taxon>Taeniidae</taxon>
        <taxon>Echinococcus</taxon>
    </lineage>
</organism>
<dbReference type="EMBL" id="LN902849">
    <property type="protein sequence ID" value="CDS36292.1"/>
    <property type="molecule type" value="Genomic_DNA"/>
</dbReference>
<dbReference type="OrthoDB" id="6251385at2759"/>
<dbReference type="SMART" id="SM00259">
    <property type="entry name" value="ZnF_A20"/>
    <property type="match status" value="1"/>
</dbReference>
<dbReference type="PROSITE" id="PS51036">
    <property type="entry name" value="ZF_A20"/>
    <property type="match status" value="1"/>
</dbReference>
<evidence type="ECO:0000256" key="2">
    <source>
        <dbReference type="ARBA" id="ARBA00022771"/>
    </source>
</evidence>
<proteinExistence type="predicted"/>
<name>A0A068Y2G3_ECHMU</name>
<evidence type="ECO:0000259" key="4">
    <source>
        <dbReference type="PROSITE" id="PS51036"/>
    </source>
</evidence>
<dbReference type="Proteomes" id="UP000017246">
    <property type="component" value="Unassembled WGS sequence"/>
</dbReference>
<evidence type="ECO:0000313" key="6">
    <source>
        <dbReference type="Proteomes" id="UP000017246"/>
    </source>
</evidence>
<accession>A0A068Y2G3</accession>
<feature type="domain" description="A20-type" evidence="4">
    <location>
        <begin position="11"/>
        <end position="45"/>
    </location>
</feature>
<dbReference type="STRING" id="6211.A0A068Y2G3"/>
<evidence type="ECO:0000256" key="3">
    <source>
        <dbReference type="ARBA" id="ARBA00022833"/>
    </source>
</evidence>
<dbReference type="GO" id="GO:0003677">
    <property type="term" value="F:DNA binding"/>
    <property type="evidence" value="ECO:0007669"/>
    <property type="project" value="InterPro"/>
</dbReference>
<reference evidence="5" key="2">
    <citation type="submission" date="2015-11" db="EMBL/GenBank/DDBJ databases">
        <authorList>
            <person name="Zhang Y."/>
            <person name="Guo Z."/>
        </authorList>
    </citation>
    <scope>NUCLEOTIDE SEQUENCE</scope>
</reference>
<keyword evidence="3" id="KW-0862">Zinc</keyword>
<dbReference type="Gene3D" id="1.20.5.4770">
    <property type="match status" value="1"/>
</dbReference>
<keyword evidence="2" id="KW-0863">Zinc-finger</keyword>
<protein>
    <submittedName>
        <fullName evidence="5">Zinc finger A20 type</fullName>
    </submittedName>
</protein>
<keyword evidence="1" id="KW-0479">Metal-binding</keyword>